<evidence type="ECO:0000259" key="1">
    <source>
        <dbReference type="PROSITE" id="PS50801"/>
    </source>
</evidence>
<dbReference type="InterPro" id="IPR058548">
    <property type="entry name" value="MlaB-like_STAS"/>
</dbReference>
<protein>
    <submittedName>
        <fullName evidence="2">Anti-anti-sigma factor</fullName>
    </submittedName>
</protein>
<dbReference type="SUPFAM" id="SSF52091">
    <property type="entry name" value="SpoIIaa-like"/>
    <property type="match status" value="1"/>
</dbReference>
<reference evidence="2 3" key="1">
    <citation type="journal article" date="2010" name="Stand. Genomic Sci.">
        <title>Complete genome sequence of Desulfarculus baarsii type strain (2st14).</title>
        <authorList>
            <person name="Sun H."/>
            <person name="Spring S."/>
            <person name="Lapidus A."/>
            <person name="Davenport K."/>
            <person name="Del Rio T.G."/>
            <person name="Tice H."/>
            <person name="Nolan M."/>
            <person name="Copeland A."/>
            <person name="Cheng J.F."/>
            <person name="Lucas S."/>
            <person name="Tapia R."/>
            <person name="Goodwin L."/>
            <person name="Pitluck S."/>
            <person name="Ivanova N."/>
            <person name="Pagani I."/>
            <person name="Mavromatis K."/>
            <person name="Ovchinnikova G."/>
            <person name="Pati A."/>
            <person name="Chen A."/>
            <person name="Palaniappan K."/>
            <person name="Hauser L."/>
            <person name="Chang Y.J."/>
            <person name="Jeffries C.D."/>
            <person name="Detter J.C."/>
            <person name="Han C."/>
            <person name="Rohde M."/>
            <person name="Brambilla E."/>
            <person name="Goker M."/>
            <person name="Woyke T."/>
            <person name="Bristow J."/>
            <person name="Eisen J.A."/>
            <person name="Markowitz V."/>
            <person name="Hugenholtz P."/>
            <person name="Kyrpides N.C."/>
            <person name="Klenk H.P."/>
            <person name="Land M."/>
        </authorList>
    </citation>
    <scope>NUCLEOTIDE SEQUENCE [LARGE SCALE GENOMIC DNA]</scope>
    <source>
        <strain evidence="3">ATCC 33931 / DSM 2075 / LMG 7858 / VKM B-1802 / 2st14</strain>
    </source>
</reference>
<proteinExistence type="predicted"/>
<dbReference type="OrthoDB" id="8527158at2"/>
<feature type="domain" description="STAS" evidence="1">
    <location>
        <begin position="10"/>
        <end position="97"/>
    </location>
</feature>
<dbReference type="Pfam" id="PF13466">
    <property type="entry name" value="STAS_2"/>
    <property type="match status" value="1"/>
</dbReference>
<name>E1QFZ1_DESB2</name>
<dbReference type="Gene3D" id="3.30.750.24">
    <property type="entry name" value="STAS domain"/>
    <property type="match status" value="1"/>
</dbReference>
<accession>E1QFZ1</accession>
<gene>
    <name evidence="2" type="ordered locus">Deba_1233</name>
</gene>
<dbReference type="STRING" id="644282.Deba_1233"/>
<dbReference type="InterPro" id="IPR036513">
    <property type="entry name" value="STAS_dom_sf"/>
</dbReference>
<dbReference type="RefSeq" id="WP_013258055.1">
    <property type="nucleotide sequence ID" value="NC_014365.1"/>
</dbReference>
<dbReference type="Proteomes" id="UP000009047">
    <property type="component" value="Chromosome"/>
</dbReference>
<evidence type="ECO:0000313" key="2">
    <source>
        <dbReference type="EMBL" id="ADK84601.1"/>
    </source>
</evidence>
<keyword evidence="3" id="KW-1185">Reference proteome</keyword>
<dbReference type="InterPro" id="IPR002645">
    <property type="entry name" value="STAS_dom"/>
</dbReference>
<dbReference type="KEGG" id="dbr:Deba_1233"/>
<evidence type="ECO:0000313" key="3">
    <source>
        <dbReference type="Proteomes" id="UP000009047"/>
    </source>
</evidence>
<dbReference type="HOGENOM" id="CLU_2342165_0_0_7"/>
<sequence length="97" mass="10352">MLNCVLDNDVITISGEAKVQYLESLGDCLQRGLDSESAVRLSLAQVTEIDTAGLQALLSFLLTRKEIGPVNIIDSSPVVERALELTGLKQAFSAFAG</sequence>
<organism evidence="2 3">
    <name type="scientific">Desulfarculus baarsii (strain ATCC 33931 / DSM 2075 / LMG 7858 / VKM B-1802 / 2st14)</name>
    <dbReference type="NCBI Taxonomy" id="644282"/>
    <lineage>
        <taxon>Bacteria</taxon>
        <taxon>Pseudomonadati</taxon>
        <taxon>Thermodesulfobacteriota</taxon>
        <taxon>Desulfarculia</taxon>
        <taxon>Desulfarculales</taxon>
        <taxon>Desulfarculaceae</taxon>
        <taxon>Desulfarculus</taxon>
    </lineage>
</organism>
<dbReference type="eggNOG" id="COG1366">
    <property type="taxonomic scope" value="Bacteria"/>
</dbReference>
<dbReference type="AlphaFoldDB" id="E1QFZ1"/>
<dbReference type="CDD" id="cd07043">
    <property type="entry name" value="STAS_anti-anti-sigma_factors"/>
    <property type="match status" value="1"/>
</dbReference>
<dbReference type="EMBL" id="CP002085">
    <property type="protein sequence ID" value="ADK84601.1"/>
    <property type="molecule type" value="Genomic_DNA"/>
</dbReference>
<dbReference type="PROSITE" id="PS50801">
    <property type="entry name" value="STAS"/>
    <property type="match status" value="1"/>
</dbReference>